<gene>
    <name evidence="46" type="ORF">CCH79_00008206</name>
</gene>
<evidence type="ECO:0000256" key="20">
    <source>
        <dbReference type="ARBA" id="ARBA00022782"/>
    </source>
</evidence>
<dbReference type="GO" id="GO:0055037">
    <property type="term" value="C:recycling endosome"/>
    <property type="evidence" value="ECO:0007669"/>
    <property type="project" value="UniProtKB-SubCell"/>
</dbReference>
<reference evidence="46 47" key="1">
    <citation type="journal article" date="2018" name="G3 (Bethesda)">
        <title>A High-Quality Reference Genome for the Invasive Mosquitofish Gambusia affinis Using a Chicago Library.</title>
        <authorList>
            <person name="Hoffberg S.L."/>
            <person name="Troendle N.J."/>
            <person name="Glenn T.C."/>
            <person name="Mahmud O."/>
            <person name="Louha S."/>
            <person name="Chalopin D."/>
            <person name="Bennetzen J.L."/>
            <person name="Mauricio R."/>
        </authorList>
    </citation>
    <scope>NUCLEOTIDE SEQUENCE [LARGE SCALE GENOMIC DNA]</scope>
    <source>
        <strain evidence="46">NE01/NJP1002.9</strain>
        <tissue evidence="46">Muscle</tissue>
    </source>
</reference>
<keyword evidence="20" id="KW-0221">Differentiation</keyword>
<dbReference type="GO" id="GO:0005496">
    <property type="term" value="F:steroid binding"/>
    <property type="evidence" value="ECO:0007669"/>
    <property type="project" value="UniProtKB-ARBA"/>
</dbReference>
<keyword evidence="25" id="KW-0333">Golgi apparatus</keyword>
<dbReference type="GO" id="GO:0005789">
    <property type="term" value="C:endoplasmic reticulum membrane"/>
    <property type="evidence" value="ECO:0007669"/>
    <property type="project" value="UniProtKB-SubCell"/>
</dbReference>
<evidence type="ECO:0000256" key="5">
    <source>
        <dbReference type="ARBA" id="ARBA00004279"/>
    </source>
</evidence>
<feature type="transmembrane region" description="Helical" evidence="44">
    <location>
        <begin position="231"/>
        <end position="255"/>
    </location>
</feature>
<dbReference type="PROSITE" id="PS00237">
    <property type="entry name" value="G_PROTEIN_RECEP_F1_1"/>
    <property type="match status" value="1"/>
</dbReference>
<keyword evidence="29" id="KW-1015">Disulfide bond</keyword>
<keyword evidence="15" id="KW-1003">Cell membrane</keyword>
<evidence type="ECO:0000259" key="45">
    <source>
        <dbReference type="PROSITE" id="PS50262"/>
    </source>
</evidence>
<dbReference type="GO" id="GO:0071392">
    <property type="term" value="P:cellular response to estradiol stimulus"/>
    <property type="evidence" value="ECO:0007669"/>
    <property type="project" value="UniProtKB-ARBA"/>
</dbReference>
<feature type="transmembrane region" description="Helical" evidence="44">
    <location>
        <begin position="276"/>
        <end position="296"/>
    </location>
</feature>
<evidence type="ECO:0000256" key="25">
    <source>
        <dbReference type="ARBA" id="ARBA00023034"/>
    </source>
</evidence>
<dbReference type="InterPro" id="IPR017452">
    <property type="entry name" value="GPCR_Rhodpsn_7TM"/>
</dbReference>
<dbReference type="SUPFAM" id="SSF81321">
    <property type="entry name" value="Family A G protein-coupled receptor-like"/>
    <property type="match status" value="2"/>
</dbReference>
<evidence type="ECO:0000256" key="31">
    <source>
        <dbReference type="ARBA" id="ARBA00023212"/>
    </source>
</evidence>
<evidence type="ECO:0000313" key="46">
    <source>
        <dbReference type="EMBL" id="PWA17708.1"/>
    </source>
</evidence>
<proteinExistence type="inferred from homology"/>
<evidence type="ECO:0000256" key="19">
    <source>
        <dbReference type="ARBA" id="ARBA00022753"/>
    </source>
</evidence>
<evidence type="ECO:0000256" key="10">
    <source>
        <dbReference type="ARBA" id="ARBA00004489"/>
    </source>
</evidence>
<evidence type="ECO:0000256" key="3">
    <source>
        <dbReference type="ARBA" id="ARBA00004225"/>
    </source>
</evidence>
<dbReference type="FunFam" id="1.20.1070.10:FF:000093">
    <property type="entry name" value="G-protein coupled estrogen receptor 1"/>
    <property type="match status" value="1"/>
</dbReference>
<dbReference type="GO" id="GO:0032591">
    <property type="term" value="C:dendritic spine membrane"/>
    <property type="evidence" value="ECO:0007669"/>
    <property type="project" value="UniProtKB-SubCell"/>
</dbReference>
<feature type="transmembrane region" description="Helical" evidence="44">
    <location>
        <begin position="189"/>
        <end position="211"/>
    </location>
</feature>
<evidence type="ECO:0000256" key="43">
    <source>
        <dbReference type="RuleBase" id="RU000688"/>
    </source>
</evidence>
<dbReference type="GO" id="GO:0000139">
    <property type="term" value="C:Golgi membrane"/>
    <property type="evidence" value="ECO:0007669"/>
    <property type="project" value="UniProtKB-SubCell"/>
</dbReference>
<evidence type="ECO:0000256" key="12">
    <source>
        <dbReference type="ARBA" id="ARBA00004556"/>
    </source>
</evidence>
<keyword evidence="27" id="KW-0496">Mitochondrion</keyword>
<evidence type="ECO:0000256" key="14">
    <source>
        <dbReference type="ARBA" id="ARBA00004653"/>
    </source>
</evidence>
<dbReference type="AlphaFoldDB" id="A0A315V2M5"/>
<dbReference type="GO" id="GO:0016323">
    <property type="term" value="C:basolateral plasma membrane"/>
    <property type="evidence" value="ECO:0007669"/>
    <property type="project" value="UniProtKB-SubCell"/>
</dbReference>
<feature type="transmembrane region" description="Helical" evidence="44">
    <location>
        <begin position="446"/>
        <end position="473"/>
    </location>
</feature>
<dbReference type="InterPro" id="IPR047143">
    <property type="entry name" value="GPER1-like"/>
</dbReference>
<feature type="transmembrane region" description="Helical" evidence="44">
    <location>
        <begin position="536"/>
        <end position="557"/>
    </location>
</feature>
<keyword evidence="22" id="KW-0524">Neurogenesis</keyword>
<keyword evidence="35" id="KW-0966">Cell projection</keyword>
<dbReference type="PANTHER" id="PTHR24226">
    <property type="entry name" value="G-PROTEIN COUPLED RECEPTOR 182 AND ESTROGEN RECEPTOR 1"/>
    <property type="match status" value="1"/>
</dbReference>
<dbReference type="GO" id="GO:0014069">
    <property type="term" value="C:postsynaptic density"/>
    <property type="evidence" value="ECO:0007669"/>
    <property type="project" value="UniProtKB-SubCell"/>
</dbReference>
<dbReference type="GO" id="GO:0005769">
    <property type="term" value="C:early endosome"/>
    <property type="evidence" value="ECO:0007669"/>
    <property type="project" value="UniProtKB-SubCell"/>
</dbReference>
<dbReference type="STRING" id="33528.ENSGAFP00000026613"/>
<dbReference type="GO" id="GO:0031966">
    <property type="term" value="C:mitochondrial membrane"/>
    <property type="evidence" value="ECO:0007669"/>
    <property type="project" value="UniProtKB-SubCell"/>
</dbReference>
<keyword evidence="17 43" id="KW-0812">Transmembrane</keyword>
<evidence type="ECO:0000256" key="39">
    <source>
        <dbReference type="ARBA" id="ARBA00039464"/>
    </source>
</evidence>
<dbReference type="GO" id="GO:0005634">
    <property type="term" value="C:nucleus"/>
    <property type="evidence" value="ECO:0007669"/>
    <property type="project" value="UniProtKB-SubCell"/>
</dbReference>
<evidence type="ECO:0000256" key="11">
    <source>
        <dbReference type="ARBA" id="ARBA00004554"/>
    </source>
</evidence>
<evidence type="ECO:0000256" key="34">
    <source>
        <dbReference type="ARBA" id="ARBA00023257"/>
    </source>
</evidence>
<feature type="transmembrane region" description="Helical" evidence="44">
    <location>
        <begin position="149"/>
        <end position="168"/>
    </location>
</feature>
<comment type="subunit">
    <text evidence="42">Homodimer. Heterodimer.</text>
</comment>
<dbReference type="GO" id="GO:1900194">
    <property type="term" value="P:negative regulation of oocyte maturation"/>
    <property type="evidence" value="ECO:0007669"/>
    <property type="project" value="UniProtKB-ARBA"/>
</dbReference>
<feature type="transmembrane region" description="Helical" evidence="44">
    <location>
        <begin position="624"/>
        <end position="647"/>
    </location>
</feature>
<evidence type="ECO:0000256" key="9">
    <source>
        <dbReference type="ARBA" id="ARBA00004477"/>
    </source>
</evidence>
<dbReference type="Proteomes" id="UP000250572">
    <property type="component" value="Unassembled WGS sequence"/>
</dbReference>
<comment type="caution">
    <text evidence="46">The sequence shown here is derived from an EMBL/GenBank/DDBJ whole genome shotgun (WGS) entry which is preliminary data.</text>
</comment>
<evidence type="ECO:0000256" key="4">
    <source>
        <dbReference type="ARBA" id="ARBA00004245"/>
    </source>
</evidence>
<evidence type="ECO:0000313" key="47">
    <source>
        <dbReference type="Proteomes" id="UP000250572"/>
    </source>
</evidence>
<evidence type="ECO:0000256" key="21">
    <source>
        <dbReference type="ARBA" id="ARBA00022824"/>
    </source>
</evidence>
<feature type="transmembrane region" description="Helical" evidence="44">
    <location>
        <begin position="105"/>
        <end position="129"/>
    </location>
</feature>
<organism evidence="46 47">
    <name type="scientific">Gambusia affinis</name>
    <name type="common">Western mosquitofish</name>
    <name type="synonym">Heterandria affinis</name>
    <dbReference type="NCBI Taxonomy" id="33528"/>
    <lineage>
        <taxon>Eukaryota</taxon>
        <taxon>Metazoa</taxon>
        <taxon>Chordata</taxon>
        <taxon>Craniata</taxon>
        <taxon>Vertebrata</taxon>
        <taxon>Euteleostomi</taxon>
        <taxon>Actinopterygii</taxon>
        <taxon>Neopterygii</taxon>
        <taxon>Teleostei</taxon>
        <taxon>Neoteleostei</taxon>
        <taxon>Acanthomorphata</taxon>
        <taxon>Ovalentaria</taxon>
        <taxon>Atherinomorphae</taxon>
        <taxon>Cyprinodontiformes</taxon>
        <taxon>Poeciliidae</taxon>
        <taxon>Poeciliinae</taxon>
        <taxon>Gambusia</taxon>
    </lineage>
</organism>
<feature type="transmembrane region" description="Helical" evidence="44">
    <location>
        <begin position="374"/>
        <end position="403"/>
    </location>
</feature>
<evidence type="ECO:0000256" key="24">
    <source>
        <dbReference type="ARBA" id="ARBA00023018"/>
    </source>
</evidence>
<dbReference type="GO" id="GO:0030154">
    <property type="term" value="P:cell differentiation"/>
    <property type="evidence" value="ECO:0007669"/>
    <property type="project" value="UniProtKB-KW"/>
</dbReference>
<evidence type="ECO:0000256" key="17">
    <source>
        <dbReference type="ARBA" id="ARBA00022692"/>
    </source>
</evidence>
<feature type="domain" description="G-protein coupled receptors family 1 profile" evidence="45">
    <location>
        <begin position="396"/>
        <end position="644"/>
    </location>
</feature>
<keyword evidence="18" id="KW-0053">Apoptosis</keyword>
<evidence type="ECO:0000256" key="22">
    <source>
        <dbReference type="ARBA" id="ARBA00022902"/>
    </source>
</evidence>
<feature type="transmembrane region" description="Helical" evidence="44">
    <location>
        <begin position="578"/>
        <end position="604"/>
    </location>
</feature>
<evidence type="ECO:0000256" key="30">
    <source>
        <dbReference type="ARBA" id="ARBA00023170"/>
    </source>
</evidence>
<feature type="transmembrane region" description="Helical" evidence="44">
    <location>
        <begin position="24"/>
        <end position="53"/>
    </location>
</feature>
<evidence type="ECO:0000256" key="36">
    <source>
        <dbReference type="ARBA" id="ARBA00023306"/>
    </source>
</evidence>
<dbReference type="GO" id="GO:0048471">
    <property type="term" value="C:perinuclear region of cytoplasm"/>
    <property type="evidence" value="ECO:0007669"/>
    <property type="project" value="UniProtKB-SubCell"/>
</dbReference>
<dbReference type="GO" id="GO:0004930">
    <property type="term" value="F:G protein-coupled receptor activity"/>
    <property type="evidence" value="ECO:0007669"/>
    <property type="project" value="UniProtKB-KW"/>
</dbReference>
<evidence type="ECO:0000256" key="35">
    <source>
        <dbReference type="ARBA" id="ARBA00023273"/>
    </source>
</evidence>
<dbReference type="Gene3D" id="1.20.1070.10">
    <property type="entry name" value="Rhodopsin 7-helix transmembrane proteins"/>
    <property type="match status" value="2"/>
</dbReference>
<name>A0A315V2M5_GAMAF</name>
<evidence type="ECO:0000256" key="2">
    <source>
        <dbReference type="ARBA" id="ARBA00004172"/>
    </source>
</evidence>
<keyword evidence="21" id="KW-0256">Endoplasmic reticulum</keyword>
<dbReference type="GO" id="GO:0005856">
    <property type="term" value="C:cytoskeleton"/>
    <property type="evidence" value="ECO:0007669"/>
    <property type="project" value="UniProtKB-SubCell"/>
</dbReference>
<evidence type="ECO:0000256" key="7">
    <source>
        <dbReference type="ARBA" id="ARBA00004412"/>
    </source>
</evidence>
<keyword evidence="23 44" id="KW-1133">Transmembrane helix</keyword>
<accession>A0A315V2M5</accession>
<dbReference type="GO" id="GO:0006915">
    <property type="term" value="P:apoptotic process"/>
    <property type="evidence" value="ECO:0007669"/>
    <property type="project" value="UniProtKB-KW"/>
</dbReference>
<keyword evidence="36" id="KW-0131">Cell cycle</keyword>
<sequence length="689" mass="79037">MWISMLYNETDAIVDFQLSQDLGLILSILSIIYLVVCFPLGLCYNILLVAVNLSNKVSMTMPDVYFVNMAIAGLVLNLVAPVELLSSTFTRWHAWEYNDEVHITLLILFNISSLVIMYSTTLLSLDYYIERALPRTYMSSVYNTKHVCGFIWGGAVLTSFSSLLFYVCNHISTKMVECSKMQNKEAADAIMMFIGYAVPAVAVLYAFVLILRIRKESTPLDQDSARLDPSIHRLLLASVCVQFVLWTPYYMTLLVHTITGAPKYISNGHYLPSYNFMRCVSKLLAFSSSFAMPLMYRQMNKNFSGKLQRLLRRLHCRDQSCPHEHSAVQQVVTLTKISMEGRPSALIWIYNNTTEELNISFRNSTSENYEKYQFYMIGLFLSCLYTVLLFPIGFIGNILILVVNLTHREKMTIPDLYFVNLAVADLILVADSLIEVFNLNEKYYDYAVLCTFMSLFLQINMYSSIFFLTWMSFDRYIALASSMSSCPLRTMQLAKLSCGLIWMASIFATLLPFTIVQTQHRGEVHFCFANVSEIQWLEVTIGFLVPFSIIGLCYSLIVRILMRAQKHRGLWPRRQKALRMIVVVVLVFFICWLPENVFISIQLLQGTTNPSKRTATTLWHDYPLTGHIVNLAAFSNSCLNPIIYSFLGETFRDKLRLFVKQKASWSVVNRFCHHSLDLHLSVRDKVSEV</sequence>
<keyword evidence="34" id="KW-0628">Postsynaptic cell membrane</keyword>
<evidence type="ECO:0000256" key="13">
    <source>
        <dbReference type="ARBA" id="ARBA00004601"/>
    </source>
</evidence>
<dbReference type="GO" id="GO:0051447">
    <property type="term" value="P:negative regulation of meiotic cell cycle"/>
    <property type="evidence" value="ECO:0007669"/>
    <property type="project" value="UniProtKB-ARBA"/>
</dbReference>
<feature type="transmembrane region" description="Helical" evidence="44">
    <location>
        <begin position="65"/>
        <end position="85"/>
    </location>
</feature>
<evidence type="ECO:0000256" key="15">
    <source>
        <dbReference type="ARBA" id="ARBA00022475"/>
    </source>
</evidence>
<feature type="non-terminal residue" evidence="46">
    <location>
        <position position="689"/>
    </location>
</feature>
<evidence type="ECO:0000256" key="27">
    <source>
        <dbReference type="ARBA" id="ARBA00023128"/>
    </source>
</evidence>
<keyword evidence="24" id="KW-0770">Synapse</keyword>
<evidence type="ECO:0000256" key="32">
    <source>
        <dbReference type="ARBA" id="ARBA00023224"/>
    </source>
</evidence>
<evidence type="ECO:0000256" key="38">
    <source>
        <dbReference type="ARBA" id="ARBA00034105"/>
    </source>
</evidence>
<evidence type="ECO:0000256" key="16">
    <source>
        <dbReference type="ARBA" id="ARBA00022490"/>
    </source>
</evidence>
<evidence type="ECO:0000256" key="8">
    <source>
        <dbReference type="ARBA" id="ARBA00004439"/>
    </source>
</evidence>
<evidence type="ECO:0000256" key="33">
    <source>
        <dbReference type="ARBA" id="ARBA00023242"/>
    </source>
</evidence>
<keyword evidence="33" id="KW-0539">Nucleus</keyword>
<keyword evidence="47" id="KW-1185">Reference proteome</keyword>
<keyword evidence="37" id="KW-0968">Cytoplasmic vesicle</keyword>
<comment type="subcellular location">
    <subcellularLocation>
        <location evidence="11">Basolateral cell membrane</location>
        <topology evidence="11">Multi-pass membrane protein</topology>
    </subcellularLocation>
    <subcellularLocation>
        <location evidence="10">Cell projection</location>
        <location evidence="10">Axon</location>
    </subcellularLocation>
    <subcellularLocation>
        <location evidence="5">Cell projection</location>
        <location evidence="5">Dendrite</location>
    </subcellularLocation>
    <subcellularLocation>
        <location evidence="6">Cell projection</location>
        <location evidence="6">Dendritic spine membrane</location>
        <topology evidence="6">Multi-pass membrane protein</topology>
    </subcellularLocation>
    <subcellularLocation>
        <location evidence="4">Cytoplasm</location>
        <location evidence="4">Cytoskeleton</location>
    </subcellularLocation>
    <subcellularLocation>
        <location evidence="12">Cytoplasm</location>
        <location evidence="12">Perinuclear region</location>
    </subcellularLocation>
    <subcellularLocation>
        <location evidence="8">Cytoplasmic vesicle membrane</location>
        <topology evidence="8">Multi-pass membrane protein</topology>
    </subcellularLocation>
    <subcellularLocation>
        <location evidence="7">Early endosome</location>
    </subcellularLocation>
    <subcellularLocation>
        <location evidence="9">Endoplasmic reticulum membrane</location>
        <topology evidence="9">Multi-pass membrane protein</topology>
    </subcellularLocation>
    <subcellularLocation>
        <location evidence="14">Golgi apparatus membrane</location>
        <topology evidence="14">Multi-pass membrane protein</topology>
    </subcellularLocation>
    <subcellularLocation>
        <location evidence="13">Golgi apparatus</location>
        <location evidence="13">trans-Golgi network</location>
    </subcellularLocation>
    <subcellularLocation>
        <location evidence="3">Mitochondrion membrane</location>
        <topology evidence="3">Multi-pass membrane protein</topology>
    </subcellularLocation>
    <subcellularLocation>
        <location evidence="1">Nucleus</location>
    </subcellularLocation>
    <subcellularLocation>
        <location evidence="38">Postsynaptic density</location>
    </subcellularLocation>
    <subcellularLocation>
        <location evidence="2">Recycling endosome</location>
    </subcellularLocation>
</comment>
<evidence type="ECO:0000256" key="23">
    <source>
        <dbReference type="ARBA" id="ARBA00022989"/>
    </source>
</evidence>
<dbReference type="EMBL" id="NHOQ01002357">
    <property type="protein sequence ID" value="PWA17708.1"/>
    <property type="molecule type" value="Genomic_DNA"/>
</dbReference>
<dbReference type="GO" id="GO:0030284">
    <property type="term" value="F:nuclear estrogen receptor activity"/>
    <property type="evidence" value="ECO:0007669"/>
    <property type="project" value="TreeGrafter"/>
</dbReference>
<evidence type="ECO:0000256" key="41">
    <source>
        <dbReference type="ARBA" id="ARBA00043164"/>
    </source>
</evidence>
<keyword evidence="30 43" id="KW-0675">Receptor</keyword>
<evidence type="ECO:0000256" key="6">
    <source>
        <dbReference type="ARBA" id="ARBA00004332"/>
    </source>
</evidence>
<evidence type="ECO:0000256" key="37">
    <source>
        <dbReference type="ARBA" id="ARBA00023329"/>
    </source>
</evidence>
<keyword evidence="26 43" id="KW-0297">G-protein coupled receptor</keyword>
<keyword evidence="31" id="KW-0206">Cytoskeleton</keyword>
<feature type="domain" description="G-protein coupled receptors family 1 profile" evidence="45">
    <location>
        <begin position="44"/>
        <end position="296"/>
    </location>
</feature>
<evidence type="ECO:0000256" key="18">
    <source>
        <dbReference type="ARBA" id="ARBA00022703"/>
    </source>
</evidence>
<dbReference type="GO" id="GO:0030659">
    <property type="term" value="C:cytoplasmic vesicle membrane"/>
    <property type="evidence" value="ECO:0007669"/>
    <property type="project" value="UniProtKB-SubCell"/>
</dbReference>
<dbReference type="GO" id="GO:0030424">
    <property type="term" value="C:axon"/>
    <property type="evidence" value="ECO:0007669"/>
    <property type="project" value="UniProtKB-SubCell"/>
</dbReference>
<keyword evidence="19" id="KW-0967">Endosome</keyword>
<evidence type="ECO:0000256" key="26">
    <source>
        <dbReference type="ARBA" id="ARBA00023040"/>
    </source>
</evidence>
<keyword evidence="28 44" id="KW-0472">Membrane</keyword>
<evidence type="ECO:0000256" key="42">
    <source>
        <dbReference type="ARBA" id="ARBA00062475"/>
    </source>
</evidence>
<dbReference type="InterPro" id="IPR037487">
    <property type="entry name" value="GPR146"/>
</dbReference>
<evidence type="ECO:0000256" key="40">
    <source>
        <dbReference type="ARBA" id="ARBA00042063"/>
    </source>
</evidence>
<dbReference type="Pfam" id="PF00001">
    <property type="entry name" value="7tm_1"/>
    <property type="match status" value="2"/>
</dbReference>
<dbReference type="PROSITE" id="PS50262">
    <property type="entry name" value="G_PROTEIN_RECEP_F1_2"/>
    <property type="match status" value="2"/>
</dbReference>
<comment type="similarity">
    <text evidence="43">Belongs to the G-protein coupled receptor 1 family.</text>
</comment>
<feature type="transmembrane region" description="Helical" evidence="44">
    <location>
        <begin position="493"/>
        <end position="516"/>
    </location>
</feature>
<evidence type="ECO:0000256" key="29">
    <source>
        <dbReference type="ARBA" id="ARBA00023157"/>
    </source>
</evidence>
<dbReference type="InterPro" id="IPR000276">
    <property type="entry name" value="GPCR_Rhodpsn"/>
</dbReference>
<evidence type="ECO:0000256" key="1">
    <source>
        <dbReference type="ARBA" id="ARBA00004123"/>
    </source>
</evidence>
<evidence type="ECO:0000256" key="44">
    <source>
        <dbReference type="SAM" id="Phobius"/>
    </source>
</evidence>
<keyword evidence="16" id="KW-0963">Cytoplasm</keyword>
<evidence type="ECO:0000256" key="28">
    <source>
        <dbReference type="ARBA" id="ARBA00023136"/>
    </source>
</evidence>
<dbReference type="CDD" id="cd14990">
    <property type="entry name" value="7tmA_GPR146"/>
    <property type="match status" value="1"/>
</dbReference>
<dbReference type="GO" id="GO:0007399">
    <property type="term" value="P:nervous system development"/>
    <property type="evidence" value="ECO:0007669"/>
    <property type="project" value="UniProtKB-KW"/>
</dbReference>
<dbReference type="PRINTS" id="PR00237">
    <property type="entry name" value="GPCRRHODOPSN"/>
</dbReference>
<keyword evidence="32 43" id="KW-0807">Transducer</keyword>
<protein>
    <recommendedName>
        <fullName evidence="39">G-protein coupled estrogen receptor 1</fullName>
    </recommendedName>
    <alternativeName>
        <fullName evidence="40">G protein-coupled estrogen receptor 1</fullName>
    </alternativeName>
    <alternativeName>
        <fullName evidence="41">G-protein coupled receptor 30</fullName>
    </alternativeName>
</protein>
<dbReference type="PANTHER" id="PTHR24226:SF2">
    <property type="entry name" value="G-PROTEIN COUPLED ESTROGEN RECEPTOR 1"/>
    <property type="match status" value="1"/>
</dbReference>